<comment type="caution">
    <text evidence="1">The sequence shown here is derived from an EMBL/GenBank/DDBJ whole genome shotgun (WGS) entry which is preliminary data.</text>
</comment>
<evidence type="ECO:0000313" key="2">
    <source>
        <dbReference type="Proteomes" id="UP000315295"/>
    </source>
</evidence>
<dbReference type="STRING" id="106549.A0A540KHA0"/>
<dbReference type="AlphaFoldDB" id="A0A540KHA0"/>
<dbReference type="InterPro" id="IPR050967">
    <property type="entry name" value="Thiamine_Salvage_TenA"/>
</dbReference>
<dbReference type="GO" id="GO:0005829">
    <property type="term" value="C:cytosol"/>
    <property type="evidence" value="ECO:0007669"/>
    <property type="project" value="TreeGrafter"/>
</dbReference>
<organism evidence="1 2">
    <name type="scientific">Malus baccata</name>
    <name type="common">Siberian crab apple</name>
    <name type="synonym">Pyrus baccata</name>
    <dbReference type="NCBI Taxonomy" id="106549"/>
    <lineage>
        <taxon>Eukaryota</taxon>
        <taxon>Viridiplantae</taxon>
        <taxon>Streptophyta</taxon>
        <taxon>Embryophyta</taxon>
        <taxon>Tracheophyta</taxon>
        <taxon>Spermatophyta</taxon>
        <taxon>Magnoliopsida</taxon>
        <taxon>eudicotyledons</taxon>
        <taxon>Gunneridae</taxon>
        <taxon>Pentapetalae</taxon>
        <taxon>rosids</taxon>
        <taxon>fabids</taxon>
        <taxon>Rosales</taxon>
        <taxon>Rosaceae</taxon>
        <taxon>Amygdaloideae</taxon>
        <taxon>Maleae</taxon>
        <taxon>Malus</taxon>
    </lineage>
</organism>
<accession>A0A540KHA0</accession>
<proteinExistence type="predicted"/>
<sequence length="238" mass="26968">MASPIFVVKSNQVVLKLQSFHEEKIRSREKADEFFSQFHQRYKPKTLALLFSIVTCATGRAFGLKVEAPNLVKNDAEQRKLDVAFIGAQYMLKMENGWSVSVANDMIIQVGGSNFYLRKLPMVVRRVICLQLLSIWEIRVALMIGVKRAGEHLILQDGCVNFFQKIVKSENLNANVHVLSYYWCGDLIKSVFSSGGLAELDVLANEFTFKESISTGDIAKKVEFPIDKVQPFKENLKN</sequence>
<dbReference type="PANTHER" id="PTHR43198">
    <property type="entry name" value="BIFUNCTIONAL TH2 PROTEIN"/>
    <property type="match status" value="1"/>
</dbReference>
<name>A0A540KHA0_MALBA</name>
<keyword evidence="2" id="KW-1185">Reference proteome</keyword>
<dbReference type="Proteomes" id="UP000315295">
    <property type="component" value="Unassembled WGS sequence"/>
</dbReference>
<dbReference type="EMBL" id="VIEB01001273">
    <property type="protein sequence ID" value="TQD73593.1"/>
    <property type="molecule type" value="Genomic_DNA"/>
</dbReference>
<protein>
    <submittedName>
        <fullName evidence="1">Uncharacterized protein</fullName>
    </submittedName>
</protein>
<gene>
    <name evidence="1" type="ORF">C1H46_040874</name>
</gene>
<reference evidence="1 2" key="1">
    <citation type="journal article" date="2019" name="G3 (Bethesda)">
        <title>Sequencing of a Wild Apple (Malus baccata) Genome Unravels the Differences Between Cultivated and Wild Apple Species Regarding Disease Resistance and Cold Tolerance.</title>
        <authorList>
            <person name="Chen X."/>
        </authorList>
    </citation>
    <scope>NUCLEOTIDE SEQUENCE [LARGE SCALE GENOMIC DNA]</scope>
    <source>
        <strain evidence="2">cv. Shandingzi</strain>
        <tissue evidence="1">Leaves</tissue>
    </source>
</reference>
<dbReference type="PANTHER" id="PTHR43198:SF2">
    <property type="entry name" value="SI:CH1073-67J19.1-RELATED"/>
    <property type="match status" value="1"/>
</dbReference>
<evidence type="ECO:0000313" key="1">
    <source>
        <dbReference type="EMBL" id="TQD73593.1"/>
    </source>
</evidence>